<keyword evidence="5" id="KW-0997">Cell inner membrane</keyword>
<evidence type="ECO:0000256" key="7">
    <source>
        <dbReference type="ARBA" id="ARBA00022989"/>
    </source>
</evidence>
<keyword evidence="8" id="KW-0472">Membrane</keyword>
<comment type="similarity">
    <text evidence="9">Belongs to the GSP H family.</text>
</comment>
<evidence type="ECO:0000256" key="3">
    <source>
        <dbReference type="ARBA" id="ARBA00022475"/>
    </source>
</evidence>
<reference evidence="12 13" key="1">
    <citation type="submission" date="2017-03" db="EMBL/GenBank/DDBJ databases">
        <title>Complete genome sequence of the novel DNRA strain Pseudomonas sp. S-6-2 isolated from Chinese polluted river sediment. Journal of Biotechnology.</title>
        <authorList>
            <person name="Li J."/>
            <person name="Xiang F."/>
            <person name="Wang L."/>
            <person name="Xi L."/>
            <person name="Liu J."/>
        </authorList>
    </citation>
    <scope>NUCLEOTIDE SEQUENCE [LARGE SCALE GENOMIC DNA]</scope>
    <source>
        <strain evidence="12 13">S-6-2</strain>
    </source>
</reference>
<keyword evidence="7" id="KW-1133">Transmembrane helix</keyword>
<dbReference type="Gene3D" id="3.55.40.10">
    <property type="entry name" value="minor pseudopilin epsh domain"/>
    <property type="match status" value="1"/>
</dbReference>
<evidence type="ECO:0000256" key="4">
    <source>
        <dbReference type="ARBA" id="ARBA00022481"/>
    </source>
</evidence>
<evidence type="ECO:0000256" key="2">
    <source>
        <dbReference type="ARBA" id="ARBA00021549"/>
    </source>
</evidence>
<dbReference type="NCBIfam" id="TIGR02532">
    <property type="entry name" value="IV_pilin_GFxxxE"/>
    <property type="match status" value="1"/>
</dbReference>
<evidence type="ECO:0000256" key="6">
    <source>
        <dbReference type="ARBA" id="ARBA00022692"/>
    </source>
</evidence>
<dbReference type="STRING" id="1931241.BVH74_08370"/>
<feature type="domain" description="General secretion pathway GspH" evidence="11">
    <location>
        <begin position="45"/>
        <end position="156"/>
    </location>
</feature>
<protein>
    <recommendedName>
        <fullName evidence="2">Type II secretion system protein H</fullName>
    </recommendedName>
    <alternativeName>
        <fullName evidence="10">General secretion pathway protein H</fullName>
    </alternativeName>
</protein>
<dbReference type="AlphaFoldDB" id="A0A1V0B4E2"/>
<dbReference type="GO" id="GO:0005886">
    <property type="term" value="C:plasma membrane"/>
    <property type="evidence" value="ECO:0007669"/>
    <property type="project" value="UniProtKB-SubCell"/>
</dbReference>
<dbReference type="PROSITE" id="PS00409">
    <property type="entry name" value="PROKAR_NTER_METHYL"/>
    <property type="match status" value="1"/>
</dbReference>
<dbReference type="EMBL" id="CP020100">
    <property type="protein sequence ID" value="AQZ94761.1"/>
    <property type="molecule type" value="Genomic_DNA"/>
</dbReference>
<evidence type="ECO:0000259" key="11">
    <source>
        <dbReference type="Pfam" id="PF12019"/>
    </source>
</evidence>
<name>A0A1V0B4E2_9GAMM</name>
<evidence type="ECO:0000256" key="8">
    <source>
        <dbReference type="ARBA" id="ARBA00023136"/>
    </source>
</evidence>
<keyword evidence="3" id="KW-1003">Cell membrane</keyword>
<dbReference type="Pfam" id="PF12019">
    <property type="entry name" value="GspH"/>
    <property type="match status" value="1"/>
</dbReference>
<evidence type="ECO:0000313" key="12">
    <source>
        <dbReference type="EMBL" id="AQZ94761.1"/>
    </source>
</evidence>
<dbReference type="Pfam" id="PF07963">
    <property type="entry name" value="N_methyl"/>
    <property type="match status" value="1"/>
</dbReference>
<dbReference type="Proteomes" id="UP000243488">
    <property type="component" value="Chromosome"/>
</dbReference>
<keyword evidence="6" id="KW-0812">Transmembrane</keyword>
<evidence type="ECO:0000256" key="9">
    <source>
        <dbReference type="ARBA" id="ARBA00025772"/>
    </source>
</evidence>
<evidence type="ECO:0000256" key="5">
    <source>
        <dbReference type="ARBA" id="ARBA00022519"/>
    </source>
</evidence>
<keyword evidence="13" id="KW-1185">Reference proteome</keyword>
<comment type="subcellular location">
    <subcellularLocation>
        <location evidence="1">Cell inner membrane</location>
        <topology evidence="1">Single-pass membrane protein</topology>
    </subcellularLocation>
</comment>
<dbReference type="InterPro" id="IPR012902">
    <property type="entry name" value="N_methyl_site"/>
</dbReference>
<keyword evidence="4" id="KW-0488">Methylation</keyword>
<accession>A0A1V0B4E2</accession>
<proteinExistence type="inferred from homology"/>
<dbReference type="GO" id="GO:0015627">
    <property type="term" value="C:type II protein secretion system complex"/>
    <property type="evidence" value="ECO:0007669"/>
    <property type="project" value="InterPro"/>
</dbReference>
<gene>
    <name evidence="12" type="ORF">BVH74_08370</name>
</gene>
<dbReference type="InterPro" id="IPR022346">
    <property type="entry name" value="T2SS_GspH"/>
</dbReference>
<dbReference type="GO" id="GO:0015628">
    <property type="term" value="P:protein secretion by the type II secretion system"/>
    <property type="evidence" value="ECO:0007669"/>
    <property type="project" value="InterPro"/>
</dbReference>
<dbReference type="SUPFAM" id="SSF54523">
    <property type="entry name" value="Pili subunits"/>
    <property type="match status" value="1"/>
</dbReference>
<evidence type="ECO:0000256" key="1">
    <source>
        <dbReference type="ARBA" id="ARBA00004377"/>
    </source>
</evidence>
<dbReference type="KEGG" id="ppha:BVH74_08370"/>
<sequence length="171" mass="18816">MPTQGFTLLELLAAIALTAILLAIAIPGVGAAIDRQRLDSSISYLTGSLNAARQEAILRNRPVTLAPIDGDWSQGWQMFLDSNNNGRYDSGEQLLRELKPSRVRGIHANGVLAQYVRFNALGETEMLNGGFLAGTFRLCPARSELEGRRVILNRVGRHRVERGQIEAQYCP</sequence>
<dbReference type="InterPro" id="IPR045584">
    <property type="entry name" value="Pilin-like"/>
</dbReference>
<evidence type="ECO:0000313" key="13">
    <source>
        <dbReference type="Proteomes" id="UP000243488"/>
    </source>
</evidence>
<organism evidence="12 13">
    <name type="scientific">Halopseudomonas phragmitis</name>
    <dbReference type="NCBI Taxonomy" id="1931241"/>
    <lineage>
        <taxon>Bacteria</taxon>
        <taxon>Pseudomonadati</taxon>
        <taxon>Pseudomonadota</taxon>
        <taxon>Gammaproteobacteria</taxon>
        <taxon>Pseudomonadales</taxon>
        <taxon>Pseudomonadaceae</taxon>
        <taxon>Halopseudomonas</taxon>
    </lineage>
</organism>
<dbReference type="RefSeq" id="WP_080049614.1">
    <property type="nucleotide sequence ID" value="NZ_CP020100.1"/>
</dbReference>
<evidence type="ECO:0000256" key="10">
    <source>
        <dbReference type="ARBA" id="ARBA00030775"/>
    </source>
</evidence>